<comment type="caution">
    <text evidence="4">The sequence shown here is derived from an EMBL/GenBank/DDBJ whole genome shotgun (WGS) entry which is preliminary data.</text>
</comment>
<proteinExistence type="predicted"/>
<gene>
    <name evidence="4" type="ORF">LCGC14_2069380</name>
</gene>
<dbReference type="InterPro" id="IPR036397">
    <property type="entry name" value="RNaseH_sf"/>
</dbReference>
<protein>
    <recommendedName>
        <fullName evidence="3">DNA-directed DNA polymerase family A palm domain-containing protein</fullName>
    </recommendedName>
</protein>
<evidence type="ECO:0000313" key="4">
    <source>
        <dbReference type="EMBL" id="KKL73987.1"/>
    </source>
</evidence>
<sequence length="574" mass="65260">PYTVSPNTQHCTKMLSRLLQENLPANLTTMNAFYTDIPEYEENIRPFKSRMWEVPDEELWVYGAIDTDVVARLVPDLHGRVVAHGVDWVYNNLSIPLIQCAQRMEQRGIAIDLDYFDRLCLYFGEELEKACEELDQLVGRHVDKPTYYETLQNLLFVEYKLPLTHKPVDSAIKGDNRCGKCQRDKPCSPRHASTNGDELAALNERHPHAILPIVIAIKKLDKFKGTYLDGGRGGFRRHIRSDGRIHGRWNPGDAETGRYTSQDPNLMNPPKGVEVDSDKYNIHTKDAIRDMFTCRPGNVLMNADWSQLEIWVLAYTTQDETLLNLLTSGEDVHVYVARKLCELGVSNVFPNTSRQPELDNYEWAQVHGDLRGKAKTFVFGLSYQLTVEGAALRLGCTVDEAQLLFNAFLNDIFPSLPGFFANVRQEMLRTNGVRNMFKRMRHFDEIPILQALGFSNDLEACIRQGVNFPIQAGGHDLHSLAAIKHEFDPVLVSRCEVVMEMHDSLAMEVKAATALETAWIVKNSWEDTAKNTIMPNGEKLGWEIPVDVEWGRTFGTPDWKLTARGQVIDLRKVT</sequence>
<dbReference type="GO" id="GO:0006261">
    <property type="term" value="P:DNA-templated DNA replication"/>
    <property type="evidence" value="ECO:0007669"/>
    <property type="project" value="InterPro"/>
</dbReference>
<keyword evidence="1" id="KW-0235">DNA replication</keyword>
<dbReference type="Gene3D" id="1.20.1060.10">
    <property type="entry name" value="Taq DNA Polymerase, Chain T, domain 4"/>
    <property type="match status" value="1"/>
</dbReference>
<evidence type="ECO:0000259" key="3">
    <source>
        <dbReference type="SMART" id="SM00482"/>
    </source>
</evidence>
<name>A0A0F9HFW9_9ZZZZ</name>
<dbReference type="GO" id="GO:0006302">
    <property type="term" value="P:double-strand break repair"/>
    <property type="evidence" value="ECO:0007669"/>
    <property type="project" value="TreeGrafter"/>
</dbReference>
<evidence type="ECO:0000256" key="1">
    <source>
        <dbReference type="ARBA" id="ARBA00022705"/>
    </source>
</evidence>
<feature type="non-terminal residue" evidence="4">
    <location>
        <position position="1"/>
    </location>
</feature>
<dbReference type="SUPFAM" id="SSF56672">
    <property type="entry name" value="DNA/RNA polymerases"/>
    <property type="match status" value="1"/>
</dbReference>
<dbReference type="AlphaFoldDB" id="A0A0F9HFW9"/>
<dbReference type="PANTHER" id="PTHR10133">
    <property type="entry name" value="DNA POLYMERASE I"/>
    <property type="match status" value="1"/>
</dbReference>
<dbReference type="Pfam" id="PF00476">
    <property type="entry name" value="DNA_pol_A"/>
    <property type="match status" value="1"/>
</dbReference>
<feature type="region of interest" description="Disordered" evidence="2">
    <location>
        <begin position="246"/>
        <end position="271"/>
    </location>
</feature>
<dbReference type="SMART" id="SM00482">
    <property type="entry name" value="POLAc"/>
    <property type="match status" value="1"/>
</dbReference>
<dbReference type="InterPro" id="IPR002298">
    <property type="entry name" value="DNA_polymerase_A"/>
</dbReference>
<dbReference type="InterPro" id="IPR001098">
    <property type="entry name" value="DNA-dir_DNA_pol_A_palm_dom"/>
</dbReference>
<dbReference type="Gene3D" id="3.30.70.370">
    <property type="match status" value="1"/>
</dbReference>
<reference evidence="4" key="1">
    <citation type="journal article" date="2015" name="Nature">
        <title>Complex archaea that bridge the gap between prokaryotes and eukaryotes.</title>
        <authorList>
            <person name="Spang A."/>
            <person name="Saw J.H."/>
            <person name="Jorgensen S.L."/>
            <person name="Zaremba-Niedzwiedzka K."/>
            <person name="Martijn J."/>
            <person name="Lind A.E."/>
            <person name="van Eijk R."/>
            <person name="Schleper C."/>
            <person name="Guy L."/>
            <person name="Ettema T.J."/>
        </authorList>
    </citation>
    <scope>NUCLEOTIDE SEQUENCE</scope>
</reference>
<evidence type="ECO:0000256" key="2">
    <source>
        <dbReference type="SAM" id="MobiDB-lite"/>
    </source>
</evidence>
<dbReference type="Gene3D" id="1.10.150.20">
    <property type="entry name" value="5' to 3' exonuclease, C-terminal subdomain"/>
    <property type="match status" value="1"/>
</dbReference>
<organism evidence="4">
    <name type="scientific">marine sediment metagenome</name>
    <dbReference type="NCBI Taxonomy" id="412755"/>
    <lineage>
        <taxon>unclassified sequences</taxon>
        <taxon>metagenomes</taxon>
        <taxon>ecological metagenomes</taxon>
    </lineage>
</organism>
<feature type="domain" description="DNA-directed DNA polymerase family A palm" evidence="3">
    <location>
        <begin position="285"/>
        <end position="513"/>
    </location>
</feature>
<dbReference type="GO" id="GO:0003677">
    <property type="term" value="F:DNA binding"/>
    <property type="evidence" value="ECO:0007669"/>
    <property type="project" value="InterPro"/>
</dbReference>
<dbReference type="InterPro" id="IPR043502">
    <property type="entry name" value="DNA/RNA_pol_sf"/>
</dbReference>
<dbReference type="GO" id="GO:0003887">
    <property type="term" value="F:DNA-directed DNA polymerase activity"/>
    <property type="evidence" value="ECO:0007669"/>
    <property type="project" value="InterPro"/>
</dbReference>
<dbReference type="Gene3D" id="3.30.420.10">
    <property type="entry name" value="Ribonuclease H-like superfamily/Ribonuclease H"/>
    <property type="match status" value="1"/>
</dbReference>
<dbReference type="PRINTS" id="PR00868">
    <property type="entry name" value="DNAPOLI"/>
</dbReference>
<dbReference type="EMBL" id="LAZR01024794">
    <property type="protein sequence ID" value="KKL73987.1"/>
    <property type="molecule type" value="Genomic_DNA"/>
</dbReference>
<dbReference type="PANTHER" id="PTHR10133:SF27">
    <property type="entry name" value="DNA POLYMERASE NU"/>
    <property type="match status" value="1"/>
</dbReference>
<accession>A0A0F9HFW9</accession>